<comment type="similarity">
    <text evidence="2">Belongs to the bacterial solute-binding protein 2 family.</text>
</comment>
<keyword evidence="3" id="KW-0732">Signal</keyword>
<reference evidence="6" key="2">
    <citation type="submission" date="2018-05" db="EMBL/GenBank/DDBJ databases">
        <authorList>
            <person name="Lanie J.A."/>
            <person name="Ng W.-L."/>
            <person name="Kazmierczak K.M."/>
            <person name="Andrzejewski T.M."/>
            <person name="Davidsen T.M."/>
            <person name="Wayne K.J."/>
            <person name="Tettelin H."/>
            <person name="Glass J.I."/>
            <person name="Rusch D."/>
            <person name="Podicherti R."/>
            <person name="Tsui H.-C.T."/>
            <person name="Winkler M.E."/>
        </authorList>
    </citation>
    <scope>NUCLEOTIDE SEQUENCE</scope>
    <source>
        <strain evidence="6">ZC4RG45</strain>
    </source>
</reference>
<evidence type="ECO:0000313" key="7">
    <source>
        <dbReference type="Proteomes" id="UP000249324"/>
    </source>
</evidence>
<dbReference type="EMBL" id="QGUI01000162">
    <property type="protein sequence ID" value="PZM99441.1"/>
    <property type="molecule type" value="Genomic_DNA"/>
</dbReference>
<comment type="subcellular location">
    <subcellularLocation>
        <location evidence="1">Cell envelope</location>
    </subcellularLocation>
</comment>
<evidence type="ECO:0000256" key="2">
    <source>
        <dbReference type="ARBA" id="ARBA00007639"/>
    </source>
</evidence>
<feature type="domain" description="Periplasmic binding protein" evidence="4">
    <location>
        <begin position="10"/>
        <end position="263"/>
    </location>
</feature>
<dbReference type="EMBL" id="QGUI02000070">
    <property type="protein sequence ID" value="MFO7192067.1"/>
    <property type="molecule type" value="Genomic_DNA"/>
</dbReference>
<reference evidence="5" key="1">
    <citation type="submission" date="2018-05" db="EMBL/GenBank/DDBJ databases">
        <authorList>
            <person name="Moura L."/>
            <person name="Setubal J.C."/>
        </authorList>
    </citation>
    <scope>NUCLEOTIDE SEQUENCE</scope>
    <source>
        <strain evidence="5">ZC4RG45</strain>
    </source>
</reference>
<gene>
    <name evidence="5" type="ORF">DIU77_007480</name>
    <name evidence="6" type="ORF">DIU77_05785</name>
</gene>
<protein>
    <submittedName>
        <fullName evidence="6">Sugar ABC transporter substrate-binding protein</fullName>
    </submittedName>
</protein>
<proteinExistence type="inferred from homology"/>
<dbReference type="AlphaFoldDB" id="A0A2W4JLV7"/>
<dbReference type="GO" id="GO:0030246">
    <property type="term" value="F:carbohydrate binding"/>
    <property type="evidence" value="ECO:0007669"/>
    <property type="project" value="UniProtKB-ARBA"/>
</dbReference>
<dbReference type="PANTHER" id="PTHR46847:SF1">
    <property type="entry name" value="D-ALLOSE-BINDING PERIPLASMIC PROTEIN-RELATED"/>
    <property type="match status" value="1"/>
</dbReference>
<evidence type="ECO:0000259" key="4">
    <source>
        <dbReference type="Pfam" id="PF13407"/>
    </source>
</evidence>
<dbReference type="Pfam" id="PF13407">
    <property type="entry name" value="Peripla_BP_4"/>
    <property type="match status" value="1"/>
</dbReference>
<comment type="caution">
    <text evidence="6">The sequence shown here is derived from an EMBL/GenBank/DDBJ whole genome shotgun (WGS) entry which is preliminary data.</text>
</comment>
<reference evidence="5 7" key="3">
    <citation type="journal article" date="2021" name="BMC Genomics">
        <title>Genome-resolved metagenome and metatranscriptome analyses of thermophilic composting reveal key bacterial players and their metabolic interactions.</title>
        <authorList>
            <person name="Braga L.P.P."/>
            <person name="Pereira R.V."/>
            <person name="Martins L.F."/>
            <person name="Moura L.M.S."/>
            <person name="Sanchez F.B."/>
            <person name="Patane J.S.L."/>
            <person name="da Silva A.M."/>
            <person name="Setubal J.C."/>
        </authorList>
    </citation>
    <scope>NUCLEOTIDE SEQUENCE [LARGE SCALE GENOMIC DNA]</scope>
    <source>
        <strain evidence="5">ZC4RG45</strain>
    </source>
</reference>
<name>A0A2W4JLV7_9PSEU</name>
<dbReference type="Proteomes" id="UP000249324">
    <property type="component" value="Unassembled WGS sequence"/>
</dbReference>
<evidence type="ECO:0000256" key="3">
    <source>
        <dbReference type="ARBA" id="ARBA00022729"/>
    </source>
</evidence>
<dbReference type="Gene3D" id="3.40.50.2300">
    <property type="match status" value="2"/>
</dbReference>
<accession>A0A2W4JLV7</accession>
<reference evidence="5" key="4">
    <citation type="submission" date="2023-08" db="EMBL/GenBank/DDBJ databases">
        <authorList>
            <person name="Guima S.E.S."/>
            <person name="Martins L.F."/>
            <person name="Silva A.M."/>
            <person name="Setubal J.C."/>
        </authorList>
    </citation>
    <scope>NUCLEOTIDE SEQUENCE</scope>
    <source>
        <strain evidence="5">ZC4RG45</strain>
    </source>
</reference>
<dbReference type="CDD" id="cd01536">
    <property type="entry name" value="PBP1_ABC_sugar_binding-like"/>
    <property type="match status" value="1"/>
</dbReference>
<evidence type="ECO:0000313" key="6">
    <source>
        <dbReference type="EMBL" id="PZM99441.1"/>
    </source>
</evidence>
<organism evidence="6">
    <name type="scientific">Thermocrispum agreste</name>
    <dbReference type="NCBI Taxonomy" id="37925"/>
    <lineage>
        <taxon>Bacteria</taxon>
        <taxon>Bacillati</taxon>
        <taxon>Actinomycetota</taxon>
        <taxon>Actinomycetes</taxon>
        <taxon>Pseudonocardiales</taxon>
        <taxon>Pseudonocardiaceae</taxon>
        <taxon>Thermocrispum</taxon>
    </lineage>
</organism>
<dbReference type="SUPFAM" id="SSF53822">
    <property type="entry name" value="Periplasmic binding protein-like I"/>
    <property type="match status" value="1"/>
</dbReference>
<sequence>MRVLYICPLKYGENPSIDAMTHAIDHTLAEAGLELRVGYADFRDDDWLQRTNTLIEEAVAAGVRAIVFYSIDVDEPAEAVAEARRQGVSVVAVERPRFPVDASLVYPNFNHGVYMAEYLASLLPAGAKVGIDGGPGTADDTELVLGFVHGLQVYGLDLVNDPMDERYRNTLDVRSGGYEKTKNLLADFSHLDGLIPYNDETALGAIDALRETGRLGEVKTVSRNGTPNAVRLVAEGVHHGTWDLHALGIGKQVGDLVVRLVLNEEKLDGLCVASAIGHMITPELARSWVPWDKRIPFHPLREW</sequence>
<dbReference type="InterPro" id="IPR025997">
    <property type="entry name" value="SBP_2_dom"/>
</dbReference>
<dbReference type="InterPro" id="IPR028082">
    <property type="entry name" value="Peripla_BP_I"/>
</dbReference>
<evidence type="ECO:0000256" key="1">
    <source>
        <dbReference type="ARBA" id="ARBA00004196"/>
    </source>
</evidence>
<dbReference type="STRING" id="1111738.GCA_000427905_01316"/>
<dbReference type="GO" id="GO:0030313">
    <property type="term" value="C:cell envelope"/>
    <property type="evidence" value="ECO:0007669"/>
    <property type="project" value="UniProtKB-SubCell"/>
</dbReference>
<dbReference type="PANTHER" id="PTHR46847">
    <property type="entry name" value="D-ALLOSE-BINDING PERIPLASMIC PROTEIN-RELATED"/>
    <property type="match status" value="1"/>
</dbReference>
<evidence type="ECO:0000313" key="5">
    <source>
        <dbReference type="EMBL" id="MFO7192067.1"/>
    </source>
</evidence>